<dbReference type="AlphaFoldDB" id="A0A941FPC2"/>
<name>A0A941FPC2_9BACI</name>
<reference evidence="2" key="1">
    <citation type="submission" date="2021-04" db="EMBL/GenBank/DDBJ databases">
        <title>Whole genome sequencing of Enterococci isolates from hospitalized patients.</title>
        <authorList>
            <person name="Ogoti B.M."/>
            <person name="Onyambu F.G."/>
        </authorList>
    </citation>
    <scope>NUCLEOTIDE SEQUENCE</scope>
    <source>
        <strain evidence="2">242</strain>
    </source>
</reference>
<sequence>MEVEFSELNPQGRLYKIALNNGMLKACIHMTIYIPQFVTAGIPFLFIIIKI</sequence>
<dbReference type="EMBL" id="JAGTPW010000005">
    <property type="protein sequence ID" value="MBR8644166.1"/>
    <property type="molecule type" value="Genomic_DNA"/>
</dbReference>
<feature type="transmembrane region" description="Helical" evidence="1">
    <location>
        <begin position="30"/>
        <end position="49"/>
    </location>
</feature>
<organism evidence="2 3">
    <name type="scientific">Peribacillus frigoritolerans</name>
    <dbReference type="NCBI Taxonomy" id="450367"/>
    <lineage>
        <taxon>Bacteria</taxon>
        <taxon>Bacillati</taxon>
        <taxon>Bacillota</taxon>
        <taxon>Bacilli</taxon>
        <taxon>Bacillales</taxon>
        <taxon>Bacillaceae</taxon>
        <taxon>Peribacillus</taxon>
    </lineage>
</organism>
<accession>A0A941FPC2</accession>
<evidence type="ECO:0000256" key="1">
    <source>
        <dbReference type="SAM" id="Phobius"/>
    </source>
</evidence>
<evidence type="ECO:0000313" key="2">
    <source>
        <dbReference type="EMBL" id="MBR8644166.1"/>
    </source>
</evidence>
<keyword evidence="1" id="KW-0812">Transmembrane</keyword>
<keyword evidence="1" id="KW-0472">Membrane</keyword>
<keyword evidence="1" id="KW-1133">Transmembrane helix</keyword>
<proteinExistence type="predicted"/>
<comment type="caution">
    <text evidence="2">The sequence shown here is derived from an EMBL/GenBank/DDBJ whole genome shotgun (WGS) entry which is preliminary data.</text>
</comment>
<gene>
    <name evidence="2" type="ORF">KEH51_04410</name>
</gene>
<dbReference type="Proteomes" id="UP000680045">
    <property type="component" value="Unassembled WGS sequence"/>
</dbReference>
<evidence type="ECO:0000313" key="3">
    <source>
        <dbReference type="Proteomes" id="UP000680045"/>
    </source>
</evidence>
<protein>
    <submittedName>
        <fullName evidence="2">Uncharacterized protein</fullName>
    </submittedName>
</protein>